<evidence type="ECO:0000313" key="8">
    <source>
        <dbReference type="Proteomes" id="UP001168620"/>
    </source>
</evidence>
<accession>A0ABT8FJR9</accession>
<name>A0ABT8FJR9_9ACTN</name>
<feature type="active site" description="Nucleophile" evidence="4">
    <location>
        <position position="274"/>
    </location>
</feature>
<evidence type="ECO:0000259" key="6">
    <source>
        <dbReference type="PROSITE" id="PS51764"/>
    </source>
</evidence>
<sequence length="345" mass="38033">MERATTRRAAALLVAAVLATVLGVGWTGSAGADPPQPGDRPAGAAERGSGVVPLGERVELGAYVDGMQAAPALLTLFERTVAPVEIASYYYGYGDVFPSTVDRLLSADGRRKLLVSWDMGPSRFSTWAAGDHDAYLDQVAAAAVAFGDPVWVRPWPEMNGDWQDFQPTAGGGRSAGGTYAEFKAAWRHVVDHLRARGATNLRWVFNPTADTYAETTPVERIWPGRRYVDVLGLDGFNWGRDAGWGRWRSFAGIFREQYRRLTALAPALPVWICEVASKEPRYDDGAPADRGRDKAAWVRAMLRDRSMPRIRALVWFHADKERDWRIDSSADVLAVLRRLLPAAHP</sequence>
<dbReference type="Pfam" id="PF02156">
    <property type="entry name" value="Glyco_hydro_26"/>
    <property type="match status" value="1"/>
</dbReference>
<evidence type="ECO:0000313" key="7">
    <source>
        <dbReference type="EMBL" id="MDN4174928.1"/>
    </source>
</evidence>
<dbReference type="EMBL" id="JAUHJQ010000009">
    <property type="protein sequence ID" value="MDN4174928.1"/>
    <property type="molecule type" value="Genomic_DNA"/>
</dbReference>
<dbReference type="Gene3D" id="3.20.20.80">
    <property type="entry name" value="Glycosidases"/>
    <property type="match status" value="1"/>
</dbReference>
<gene>
    <name evidence="7" type="ORF">QWY28_18340</name>
</gene>
<keyword evidence="2 4" id="KW-0378">Hydrolase</keyword>
<evidence type="ECO:0000256" key="5">
    <source>
        <dbReference type="SAM" id="MobiDB-lite"/>
    </source>
</evidence>
<organism evidence="7 8">
    <name type="scientific">Nocardioides oceani</name>
    <dbReference type="NCBI Taxonomy" id="3058369"/>
    <lineage>
        <taxon>Bacteria</taxon>
        <taxon>Bacillati</taxon>
        <taxon>Actinomycetota</taxon>
        <taxon>Actinomycetes</taxon>
        <taxon>Propionibacteriales</taxon>
        <taxon>Nocardioidaceae</taxon>
        <taxon>Nocardioides</taxon>
    </lineage>
</organism>
<evidence type="ECO:0000256" key="3">
    <source>
        <dbReference type="ARBA" id="ARBA00023295"/>
    </source>
</evidence>
<dbReference type="SUPFAM" id="SSF51445">
    <property type="entry name" value="(Trans)glycosidases"/>
    <property type="match status" value="1"/>
</dbReference>
<dbReference type="RefSeq" id="WP_300954027.1">
    <property type="nucleotide sequence ID" value="NZ_JAUHJQ010000009.1"/>
</dbReference>
<feature type="active site" description="Proton donor" evidence="4">
    <location>
        <position position="157"/>
    </location>
</feature>
<keyword evidence="8" id="KW-1185">Reference proteome</keyword>
<keyword evidence="3 4" id="KW-0326">Glycosidase</keyword>
<dbReference type="PROSITE" id="PS51764">
    <property type="entry name" value="GH26"/>
    <property type="match status" value="1"/>
</dbReference>
<comment type="similarity">
    <text evidence="1 4">Belongs to the glycosyl hydrolase 26 family.</text>
</comment>
<dbReference type="InterPro" id="IPR022790">
    <property type="entry name" value="GH26_dom"/>
</dbReference>
<protein>
    <submittedName>
        <fullName evidence="7">Glycosyl hydrolase</fullName>
    </submittedName>
</protein>
<dbReference type="GO" id="GO:0016787">
    <property type="term" value="F:hydrolase activity"/>
    <property type="evidence" value="ECO:0007669"/>
    <property type="project" value="UniProtKB-KW"/>
</dbReference>
<reference evidence="7" key="1">
    <citation type="submission" date="2023-06" db="EMBL/GenBank/DDBJ databases">
        <title>Draft genome sequence of Nocardioides sp. SOB77.</title>
        <authorList>
            <person name="Zhang G."/>
        </authorList>
    </citation>
    <scope>NUCLEOTIDE SEQUENCE</scope>
    <source>
        <strain evidence="7">SOB77</strain>
    </source>
</reference>
<feature type="region of interest" description="Disordered" evidence="5">
    <location>
        <begin position="29"/>
        <end position="48"/>
    </location>
</feature>
<dbReference type="PANTHER" id="PTHR40079">
    <property type="entry name" value="MANNAN ENDO-1,4-BETA-MANNOSIDASE E-RELATED"/>
    <property type="match status" value="1"/>
</dbReference>
<dbReference type="InterPro" id="IPR017853">
    <property type="entry name" value="GH"/>
</dbReference>
<comment type="caution">
    <text evidence="7">The sequence shown here is derived from an EMBL/GenBank/DDBJ whole genome shotgun (WGS) entry which is preliminary data.</text>
</comment>
<dbReference type="InterPro" id="IPR000805">
    <property type="entry name" value="Glyco_hydro_26"/>
</dbReference>
<feature type="domain" description="GH26" evidence="6">
    <location>
        <begin position="4"/>
        <end position="345"/>
    </location>
</feature>
<evidence type="ECO:0000256" key="2">
    <source>
        <dbReference type="ARBA" id="ARBA00022801"/>
    </source>
</evidence>
<proteinExistence type="inferred from homology"/>
<evidence type="ECO:0000256" key="1">
    <source>
        <dbReference type="ARBA" id="ARBA00007754"/>
    </source>
</evidence>
<evidence type="ECO:0000256" key="4">
    <source>
        <dbReference type="PROSITE-ProRule" id="PRU01100"/>
    </source>
</evidence>
<dbReference type="PANTHER" id="PTHR40079:SF4">
    <property type="entry name" value="GH26 DOMAIN-CONTAINING PROTEIN-RELATED"/>
    <property type="match status" value="1"/>
</dbReference>
<dbReference type="Proteomes" id="UP001168620">
    <property type="component" value="Unassembled WGS sequence"/>
</dbReference>